<evidence type="ECO:0000256" key="4">
    <source>
        <dbReference type="ARBA" id="ARBA00022519"/>
    </source>
</evidence>
<feature type="transmembrane region" description="Helical" evidence="8">
    <location>
        <begin position="81"/>
        <end position="103"/>
    </location>
</feature>
<dbReference type="RefSeq" id="WP_305973115.1">
    <property type="nucleotide sequence ID" value="NZ_JAPJDZ010000001.1"/>
</dbReference>
<comment type="caution">
    <text evidence="9">The sequence shown here is derived from an EMBL/GenBank/DDBJ whole genome shotgun (WGS) entry which is preliminary data.</text>
</comment>
<keyword evidence="5 8" id="KW-0812">Transmembrane</keyword>
<reference evidence="9 10" key="1">
    <citation type="submission" date="2022-11" db="EMBL/GenBank/DDBJ databases">
        <title>Viruses from the air-sea interface of a natural surface slick.</title>
        <authorList>
            <person name="Rahlff J."/>
            <person name="Holmfeldt K."/>
        </authorList>
    </citation>
    <scope>NUCLEOTIDE SEQUENCE [LARGE SCALE GENOMIC DNA]</scope>
    <source>
        <strain evidence="9 10">SMS4</strain>
    </source>
</reference>
<protein>
    <submittedName>
        <fullName evidence="9">TIGR01620 family protein</fullName>
    </submittedName>
</protein>
<proteinExistence type="inferred from homology"/>
<evidence type="ECO:0000256" key="1">
    <source>
        <dbReference type="ARBA" id="ARBA00004429"/>
    </source>
</evidence>
<organism evidence="9 10">
    <name type="scientific">Rheinheimera baltica</name>
    <dbReference type="NCBI Taxonomy" id="67576"/>
    <lineage>
        <taxon>Bacteria</taxon>
        <taxon>Pseudomonadati</taxon>
        <taxon>Pseudomonadota</taxon>
        <taxon>Gammaproteobacteria</taxon>
        <taxon>Chromatiales</taxon>
        <taxon>Chromatiaceae</taxon>
        <taxon>Rheinheimera</taxon>
    </lineage>
</organism>
<evidence type="ECO:0000256" key="3">
    <source>
        <dbReference type="ARBA" id="ARBA00022475"/>
    </source>
</evidence>
<dbReference type="Pfam" id="PF05128">
    <property type="entry name" value="DUF697"/>
    <property type="match status" value="1"/>
</dbReference>
<accession>A0ABT9HTL8</accession>
<evidence type="ECO:0000313" key="9">
    <source>
        <dbReference type="EMBL" id="MDP5134480.1"/>
    </source>
</evidence>
<dbReference type="PANTHER" id="PTHR39342:SF1">
    <property type="entry name" value="UPF0283 MEMBRANE PROTEIN YCJF"/>
    <property type="match status" value="1"/>
</dbReference>
<feature type="transmembrane region" description="Helical" evidence="8">
    <location>
        <begin position="49"/>
        <end position="69"/>
    </location>
</feature>
<evidence type="ECO:0000256" key="7">
    <source>
        <dbReference type="ARBA" id="ARBA00023136"/>
    </source>
</evidence>
<comment type="subcellular location">
    <subcellularLocation>
        <location evidence="1">Cell inner membrane</location>
        <topology evidence="1">Multi-pass membrane protein</topology>
    </subcellularLocation>
</comment>
<keyword evidence="4" id="KW-0997">Cell inner membrane</keyword>
<dbReference type="EMBL" id="JAPJDZ010000001">
    <property type="protein sequence ID" value="MDP5134480.1"/>
    <property type="molecule type" value="Genomic_DNA"/>
</dbReference>
<evidence type="ECO:0000256" key="5">
    <source>
        <dbReference type="ARBA" id="ARBA00022692"/>
    </source>
</evidence>
<evidence type="ECO:0000256" key="6">
    <source>
        <dbReference type="ARBA" id="ARBA00022989"/>
    </source>
</evidence>
<sequence>MSELKQARHFEPQQLTPLPELKAASHFDNDAFVAADNAAPVALKQPIRWWWRLAGLTLVAIIVLSVWQWCQTLLLSWQQNVVYGIFLSLITAAVGVLCATVLWREVKLWRRLARNRRWQHNADRIRHSVQYGEAGELCKAVADSLPASPAITAAKQQWQNALTDAHSDEEQLQLFERFVLAELDKQAQQLIYRAATDTSLAVAISPFALADMLLVLWRSSRLVRELAQLYGGAIGQLRSMLLLKRLLGALLWAGGSELALDMASDVLGSELTSKLSARAGQGIIAGLLVARLGNLAQQQLRPLPASESAKVSIKSLSTSLLSRFKAAVQTKADNKG</sequence>
<dbReference type="Proteomes" id="UP001231109">
    <property type="component" value="Unassembled WGS sequence"/>
</dbReference>
<evidence type="ECO:0000256" key="8">
    <source>
        <dbReference type="SAM" id="Phobius"/>
    </source>
</evidence>
<name>A0ABT9HTL8_9GAMM</name>
<keyword evidence="10" id="KW-1185">Reference proteome</keyword>
<evidence type="ECO:0000256" key="2">
    <source>
        <dbReference type="ARBA" id="ARBA00008255"/>
    </source>
</evidence>
<keyword evidence="7 8" id="KW-0472">Membrane</keyword>
<evidence type="ECO:0000313" key="10">
    <source>
        <dbReference type="Proteomes" id="UP001231109"/>
    </source>
</evidence>
<dbReference type="NCBIfam" id="TIGR01620">
    <property type="entry name" value="hyp_HI0043"/>
    <property type="match status" value="1"/>
</dbReference>
<dbReference type="PANTHER" id="PTHR39342">
    <property type="entry name" value="UPF0283 MEMBRANE PROTEIN YCJF"/>
    <property type="match status" value="1"/>
</dbReference>
<keyword evidence="6 8" id="KW-1133">Transmembrane helix</keyword>
<keyword evidence="3" id="KW-1003">Cell membrane</keyword>
<dbReference type="InterPro" id="IPR021147">
    <property type="entry name" value="DUF697"/>
</dbReference>
<dbReference type="InterPro" id="IPR006507">
    <property type="entry name" value="UPF0283"/>
</dbReference>
<comment type="similarity">
    <text evidence="2">Belongs to the UPF0283 family.</text>
</comment>
<gene>
    <name evidence="9" type="ORF">ORJ04_00780</name>
</gene>